<dbReference type="AlphaFoldDB" id="A0A4Y8SQD2"/>
<feature type="transmembrane region" description="Helical" evidence="1">
    <location>
        <begin position="310"/>
        <end position="332"/>
    </location>
</feature>
<dbReference type="OrthoDB" id="290051at2"/>
<dbReference type="EMBL" id="SOZE01000001">
    <property type="protein sequence ID" value="TFF40865.1"/>
    <property type="molecule type" value="Genomic_DNA"/>
</dbReference>
<feature type="transmembrane region" description="Helical" evidence="1">
    <location>
        <begin position="12"/>
        <end position="33"/>
    </location>
</feature>
<protein>
    <submittedName>
        <fullName evidence="3">Acyltransferase</fullName>
    </submittedName>
</protein>
<feature type="transmembrane region" description="Helical" evidence="1">
    <location>
        <begin position="182"/>
        <end position="202"/>
    </location>
</feature>
<gene>
    <name evidence="3" type="ORF">E2R66_01430</name>
</gene>
<keyword evidence="1" id="KW-0472">Membrane</keyword>
<dbReference type="GO" id="GO:0000271">
    <property type="term" value="P:polysaccharide biosynthetic process"/>
    <property type="evidence" value="ECO:0007669"/>
    <property type="project" value="TreeGrafter"/>
</dbReference>
<dbReference type="InterPro" id="IPR050879">
    <property type="entry name" value="Acyltransferase_3"/>
</dbReference>
<reference evidence="3 4" key="1">
    <citation type="journal article" date="2017" name="Int. J. Syst. Evol. Microbiol.">
        <title>Mucilaginibacterpsychrotolerans sp. nov., isolated from peatlands.</title>
        <authorList>
            <person name="Deng Y."/>
            <person name="Shen L."/>
            <person name="Xu B."/>
            <person name="Liu Y."/>
            <person name="Gu Z."/>
            <person name="Liu H."/>
            <person name="Zhou Y."/>
        </authorList>
    </citation>
    <scope>NUCLEOTIDE SEQUENCE [LARGE SCALE GENOMIC DNA]</scope>
    <source>
        <strain evidence="3 4">NH7-4</strain>
    </source>
</reference>
<evidence type="ECO:0000313" key="4">
    <source>
        <dbReference type="Proteomes" id="UP000297540"/>
    </source>
</evidence>
<keyword evidence="3" id="KW-0012">Acyltransferase</keyword>
<sequence length="365" mass="41255">MKSKENAFDLLRLLLALSVVITHSLLLGNYQLLDPVSYLAKGQTNFGELGVMGFFSLSGYLITGSFENTANIGKFITHRLLRILPGFWVCLFITSFVLAPIIYTIKTGPLSSFSITGEGGAVSFFFCDFLLKINQWSIKNVLTNAAYKGSLNGSLWSLYPEVQCYVFTVIAGWFGLFGRNKMLYLITFVSVLAYFAISFNFIKNYGPTLIILSPALKVYVSYFAGSLIYVFKDQFKFDLRGSLFALLFALLLLKFGGFHLVSPLLIAVVLINIFQQFKLRLRYDLSYGIYIYSFPVQHMLFQLTNNRLSAPVFVLTSFLLSIALAFLSFVLIERPFINLRKKTDALFAWPLFSNSGVRNQTPRNE</sequence>
<feature type="transmembrane region" description="Helical" evidence="1">
    <location>
        <begin position="158"/>
        <end position="176"/>
    </location>
</feature>
<dbReference type="Proteomes" id="UP000297540">
    <property type="component" value="Unassembled WGS sequence"/>
</dbReference>
<keyword evidence="3" id="KW-0808">Transferase</keyword>
<dbReference type="InterPro" id="IPR002656">
    <property type="entry name" value="Acyl_transf_3_dom"/>
</dbReference>
<dbReference type="PANTHER" id="PTHR23028:SF53">
    <property type="entry name" value="ACYL_TRANSF_3 DOMAIN-CONTAINING PROTEIN"/>
    <property type="match status" value="1"/>
</dbReference>
<dbReference type="GO" id="GO:0016020">
    <property type="term" value="C:membrane"/>
    <property type="evidence" value="ECO:0007669"/>
    <property type="project" value="TreeGrafter"/>
</dbReference>
<evidence type="ECO:0000259" key="2">
    <source>
        <dbReference type="Pfam" id="PF01757"/>
    </source>
</evidence>
<comment type="caution">
    <text evidence="3">The sequence shown here is derived from an EMBL/GenBank/DDBJ whole genome shotgun (WGS) entry which is preliminary data.</text>
</comment>
<keyword evidence="4" id="KW-1185">Reference proteome</keyword>
<feature type="transmembrane region" description="Helical" evidence="1">
    <location>
        <begin position="45"/>
        <end position="62"/>
    </location>
</feature>
<organism evidence="3 4">
    <name type="scientific">Mucilaginibacter psychrotolerans</name>
    <dbReference type="NCBI Taxonomy" id="1524096"/>
    <lineage>
        <taxon>Bacteria</taxon>
        <taxon>Pseudomonadati</taxon>
        <taxon>Bacteroidota</taxon>
        <taxon>Sphingobacteriia</taxon>
        <taxon>Sphingobacteriales</taxon>
        <taxon>Sphingobacteriaceae</taxon>
        <taxon>Mucilaginibacter</taxon>
    </lineage>
</organism>
<dbReference type="RefSeq" id="WP_133229578.1">
    <property type="nucleotide sequence ID" value="NZ_SOZE01000001.1"/>
</dbReference>
<name>A0A4Y8SQD2_9SPHI</name>
<accession>A0A4Y8SQD2</accession>
<dbReference type="PANTHER" id="PTHR23028">
    <property type="entry name" value="ACETYLTRANSFERASE"/>
    <property type="match status" value="1"/>
</dbReference>
<feature type="transmembrane region" description="Helical" evidence="1">
    <location>
        <begin position="209"/>
        <end position="231"/>
    </location>
</feature>
<keyword evidence="1" id="KW-0812">Transmembrane</keyword>
<feature type="transmembrane region" description="Helical" evidence="1">
    <location>
        <begin position="243"/>
        <end position="273"/>
    </location>
</feature>
<evidence type="ECO:0000313" key="3">
    <source>
        <dbReference type="EMBL" id="TFF40865.1"/>
    </source>
</evidence>
<proteinExistence type="predicted"/>
<keyword evidence="1" id="KW-1133">Transmembrane helix</keyword>
<feature type="domain" description="Acyltransferase 3" evidence="2">
    <location>
        <begin position="6"/>
        <end position="327"/>
    </location>
</feature>
<dbReference type="Pfam" id="PF01757">
    <property type="entry name" value="Acyl_transf_3"/>
    <property type="match status" value="1"/>
</dbReference>
<feature type="transmembrane region" description="Helical" evidence="1">
    <location>
        <begin position="83"/>
        <end position="105"/>
    </location>
</feature>
<dbReference type="GO" id="GO:0016747">
    <property type="term" value="F:acyltransferase activity, transferring groups other than amino-acyl groups"/>
    <property type="evidence" value="ECO:0007669"/>
    <property type="project" value="InterPro"/>
</dbReference>
<evidence type="ECO:0000256" key="1">
    <source>
        <dbReference type="SAM" id="Phobius"/>
    </source>
</evidence>